<evidence type="ECO:0000313" key="2">
    <source>
        <dbReference type="EMBL" id="KAK6500396.1"/>
    </source>
</evidence>
<feature type="compositionally biased region" description="Basic and acidic residues" evidence="1">
    <location>
        <begin position="298"/>
        <end position="308"/>
    </location>
</feature>
<keyword evidence="3" id="KW-1185">Reference proteome</keyword>
<feature type="region of interest" description="Disordered" evidence="1">
    <location>
        <begin position="38"/>
        <end position="63"/>
    </location>
</feature>
<protein>
    <submittedName>
        <fullName evidence="2">Uncharacterized protein</fullName>
    </submittedName>
</protein>
<sequence>MEATYLATGVPYNQNETPSLTTLTPVIEVKGARASKNLPHAEATNLSSGDRASNSESADRDAGDYISDKRTTLQDMLIVTTIVVCNRTENTIQMTVENYEARDNWLHDGHPVIDELDYKDWILSFDMLDEVWTPGQTDPYVQLLNTIRESTAECQDCACERDEDGEFTGDLVATADDRCSQEKADECSVTFGCACVDWATDKDLNKKLAELEPPLRPQRPQRWLVPGTKEPYYLEGPESLESERSYWPGIAVLAANLAFSSTTGRIRHGKGRPELRAPWFGIVKRDNEESQPGLALSEHNDSPARLDSPEESDQEEEE</sequence>
<feature type="region of interest" description="Disordered" evidence="1">
    <location>
        <begin position="283"/>
        <end position="318"/>
    </location>
</feature>
<dbReference type="AlphaFoldDB" id="A0AAV9W1N6"/>
<accession>A0AAV9W1N6</accession>
<dbReference type="EMBL" id="JAVHJL010000007">
    <property type="protein sequence ID" value="KAK6500396.1"/>
    <property type="molecule type" value="Genomic_DNA"/>
</dbReference>
<gene>
    <name evidence="2" type="ORF">TWF481_010740</name>
</gene>
<feature type="compositionally biased region" description="Acidic residues" evidence="1">
    <location>
        <begin position="309"/>
        <end position="318"/>
    </location>
</feature>
<evidence type="ECO:0000313" key="3">
    <source>
        <dbReference type="Proteomes" id="UP001370758"/>
    </source>
</evidence>
<dbReference type="Proteomes" id="UP001370758">
    <property type="component" value="Unassembled WGS sequence"/>
</dbReference>
<feature type="compositionally biased region" description="Polar residues" evidence="1">
    <location>
        <begin position="44"/>
        <end position="56"/>
    </location>
</feature>
<organism evidence="2 3">
    <name type="scientific">Arthrobotrys musiformis</name>
    <dbReference type="NCBI Taxonomy" id="47236"/>
    <lineage>
        <taxon>Eukaryota</taxon>
        <taxon>Fungi</taxon>
        <taxon>Dikarya</taxon>
        <taxon>Ascomycota</taxon>
        <taxon>Pezizomycotina</taxon>
        <taxon>Orbiliomycetes</taxon>
        <taxon>Orbiliales</taxon>
        <taxon>Orbiliaceae</taxon>
        <taxon>Arthrobotrys</taxon>
    </lineage>
</organism>
<comment type="caution">
    <text evidence="2">The sequence shown here is derived from an EMBL/GenBank/DDBJ whole genome shotgun (WGS) entry which is preliminary data.</text>
</comment>
<evidence type="ECO:0000256" key="1">
    <source>
        <dbReference type="SAM" id="MobiDB-lite"/>
    </source>
</evidence>
<proteinExistence type="predicted"/>
<reference evidence="2 3" key="1">
    <citation type="submission" date="2023-08" db="EMBL/GenBank/DDBJ databases">
        <authorList>
            <person name="Palmer J.M."/>
        </authorList>
    </citation>
    <scope>NUCLEOTIDE SEQUENCE [LARGE SCALE GENOMIC DNA]</scope>
    <source>
        <strain evidence="2 3">TWF481</strain>
    </source>
</reference>
<name>A0AAV9W1N6_9PEZI</name>